<keyword evidence="1" id="KW-0732">Signal</keyword>
<dbReference type="Proteomes" id="UP000030652">
    <property type="component" value="Unassembled WGS sequence"/>
</dbReference>
<feature type="signal peptide" evidence="1">
    <location>
        <begin position="1"/>
        <end position="17"/>
    </location>
</feature>
<name>A0A0B0ECS5_9BACT</name>
<reference evidence="2 3" key="1">
    <citation type="submission" date="2014-10" db="EMBL/GenBank/DDBJ databases">
        <title>Draft genome of anammox bacterium scalindua brodae, obtained using differential coverage binning of sequence data from two enrichment reactors.</title>
        <authorList>
            <person name="Speth D.R."/>
            <person name="Russ L."/>
            <person name="Kartal B."/>
            <person name="Op den Camp H.J."/>
            <person name="Dutilh B.E."/>
            <person name="Jetten M.S."/>
        </authorList>
    </citation>
    <scope>NUCLEOTIDE SEQUENCE [LARGE SCALE GENOMIC DNA]</scope>
    <source>
        <strain evidence="2">RU1</strain>
    </source>
</reference>
<evidence type="ECO:0008006" key="4">
    <source>
        <dbReference type="Google" id="ProtNLM"/>
    </source>
</evidence>
<feature type="chain" id="PRO_5002054202" description="Tetratricopeptide repeat protein" evidence="1">
    <location>
        <begin position="18"/>
        <end position="209"/>
    </location>
</feature>
<comment type="caution">
    <text evidence="2">The sequence shown here is derived from an EMBL/GenBank/DDBJ whole genome shotgun (WGS) entry which is preliminary data.</text>
</comment>
<accession>A0A0B0ECS5</accession>
<gene>
    <name evidence="2" type="ORF">SCABRO_03781</name>
</gene>
<organism evidence="2 3">
    <name type="scientific">Candidatus Scalindua brodae</name>
    <dbReference type="NCBI Taxonomy" id="237368"/>
    <lineage>
        <taxon>Bacteria</taxon>
        <taxon>Pseudomonadati</taxon>
        <taxon>Planctomycetota</taxon>
        <taxon>Candidatus Brocadiia</taxon>
        <taxon>Candidatus Brocadiales</taxon>
        <taxon>Candidatus Scalinduaceae</taxon>
        <taxon>Candidatus Scalindua</taxon>
    </lineage>
</organism>
<evidence type="ECO:0000313" key="3">
    <source>
        <dbReference type="Proteomes" id="UP000030652"/>
    </source>
</evidence>
<dbReference type="EMBL" id="JRYO01000261">
    <property type="protein sequence ID" value="KHE90479.1"/>
    <property type="molecule type" value="Genomic_DNA"/>
</dbReference>
<dbReference type="AlphaFoldDB" id="A0A0B0ECS5"/>
<evidence type="ECO:0000313" key="2">
    <source>
        <dbReference type="EMBL" id="KHE90479.1"/>
    </source>
</evidence>
<evidence type="ECO:0000256" key="1">
    <source>
        <dbReference type="SAM" id="SignalP"/>
    </source>
</evidence>
<sequence>MIALIILLIVLNSSADAQTLDELVRDGYIAYSTEQLEEAKEVFEVLQTEYSDSHLGQILLILIEIKEGDSMEAKRLLAEFDNSCNMNSSSCDSPSIHIIAKTIQGKMFDSEPTLITADEMIGELTDDLYKDCFEAQIDVYLNNENPQETCNSCDKYRRLSEGCLSPEIALKCFIAYYSSYRNEDAKEVRRSLGAEEKNEIKKQFIRVEF</sequence>
<proteinExistence type="predicted"/>
<protein>
    <recommendedName>
        <fullName evidence="4">Tetratricopeptide repeat protein</fullName>
    </recommendedName>
</protein>